<dbReference type="Pfam" id="PF03323">
    <property type="entry name" value="GerA"/>
    <property type="match status" value="1"/>
</dbReference>
<keyword evidence="5" id="KW-1185">Reference proteome</keyword>
<evidence type="ECO:0000256" key="1">
    <source>
        <dbReference type="ARBA" id="ARBA00005278"/>
    </source>
</evidence>
<dbReference type="InterPro" id="IPR004995">
    <property type="entry name" value="Spore_Ger"/>
</dbReference>
<sequence>MNNNSFDINVRILDFHNRKIEINYVSSLCSDELIAYLVEGITNAKGKTLKDCLNNGDVKEETDTTKYEYAMLTGCAIVKDLEKQKVYVLDTRQFPSRSIDEPDTEKSVRGSKDGFNENLLNCAGLIRRRIRTLDLVMEKVTVGKTNKLDICLCYLQSKIDQTMLKSIKARLQEIKNEDLIMTDRALEELIFDQGYNPFPLVRYSERPDVVSTHIHHGYLAIICDTSSSVMMLPTTLFEILEHVEEHRQTPIIGTFIRLIRFSAVFLSIYLVPLWMLIKNQGNISFKTLFSIILVELAIELLRIATIHTPDSISNTMGMIAAILLGEFAIELGFFSGEILLFVSIGNVCDFATPNYELSLTNKYVKIFMILFSGLFGWLGFIAYQIILYMYLISLKPFGFSYLYPLIPFNGKDLLQFIIREPKK</sequence>
<gene>
    <name evidence="4" type="ORF">C7U55_07070</name>
</gene>
<accession>A0A2T3FYK0</accession>
<keyword evidence="2 3" id="KW-0472">Membrane</keyword>
<comment type="caution">
    <text evidence="4">The sequence shown here is derived from an EMBL/GenBank/DDBJ whole genome shotgun (WGS) entry which is preliminary data.</text>
</comment>
<comment type="similarity">
    <text evidence="1">Belongs to the GerABKA family.</text>
</comment>
<protein>
    <submittedName>
        <fullName evidence="4">Spore germination protein</fullName>
    </submittedName>
</protein>
<feature type="transmembrane region" description="Helical" evidence="3">
    <location>
        <begin position="258"/>
        <end position="277"/>
    </location>
</feature>
<dbReference type="AlphaFoldDB" id="A0A2T3FYK0"/>
<dbReference type="InterPro" id="IPR050768">
    <property type="entry name" value="UPF0353/GerABKA_families"/>
</dbReference>
<organism evidence="4 5">
    <name type="scientific">Faecalibacillus faecis</name>
    <dbReference type="NCBI Taxonomy" id="1982628"/>
    <lineage>
        <taxon>Bacteria</taxon>
        <taxon>Bacillati</taxon>
        <taxon>Bacillota</taxon>
        <taxon>Erysipelotrichia</taxon>
        <taxon>Erysipelotrichales</taxon>
        <taxon>Coprobacillaceae</taxon>
        <taxon>Faecalibacillus</taxon>
    </lineage>
</organism>
<dbReference type="PANTHER" id="PTHR22550:SF9">
    <property type="entry name" value="STAGE V SPORULATION PROTEIN AF"/>
    <property type="match status" value="1"/>
</dbReference>
<keyword evidence="3" id="KW-0812">Transmembrane</keyword>
<feature type="transmembrane region" description="Helical" evidence="3">
    <location>
        <begin position="316"/>
        <end position="344"/>
    </location>
</feature>
<evidence type="ECO:0000313" key="4">
    <source>
        <dbReference type="EMBL" id="PST40365.1"/>
    </source>
</evidence>
<evidence type="ECO:0000256" key="3">
    <source>
        <dbReference type="SAM" id="Phobius"/>
    </source>
</evidence>
<name>A0A2T3FYK0_9FIRM</name>
<dbReference type="RefSeq" id="WP_106987969.1">
    <property type="nucleotide sequence ID" value="NZ_JBBNHF010000026.1"/>
</dbReference>
<evidence type="ECO:0000313" key="5">
    <source>
        <dbReference type="Proteomes" id="UP000241201"/>
    </source>
</evidence>
<feature type="transmembrane region" description="Helical" evidence="3">
    <location>
        <begin position="364"/>
        <end position="391"/>
    </location>
</feature>
<proteinExistence type="inferred from homology"/>
<feature type="transmembrane region" description="Helical" evidence="3">
    <location>
        <begin position="283"/>
        <end position="304"/>
    </location>
</feature>
<evidence type="ECO:0000256" key="2">
    <source>
        <dbReference type="ARBA" id="ARBA00023136"/>
    </source>
</evidence>
<dbReference type="GO" id="GO:0016020">
    <property type="term" value="C:membrane"/>
    <property type="evidence" value="ECO:0007669"/>
    <property type="project" value="InterPro"/>
</dbReference>
<dbReference type="PANTHER" id="PTHR22550">
    <property type="entry name" value="SPORE GERMINATION PROTEIN"/>
    <property type="match status" value="1"/>
</dbReference>
<reference evidence="5" key="1">
    <citation type="submission" date="2018-03" db="EMBL/GenBank/DDBJ databases">
        <title>Lachnoclostridium SNUG30370 gen.nov., sp.nov., isolated from human faeces.</title>
        <authorList>
            <person name="Seo B."/>
            <person name="Jeon K."/>
            <person name="Ko G."/>
        </authorList>
    </citation>
    <scope>NUCLEOTIDE SEQUENCE [LARGE SCALE GENOMIC DNA]</scope>
    <source>
        <strain evidence="5">SNUG30370</strain>
    </source>
</reference>
<dbReference type="GeneID" id="77470846"/>
<dbReference type="PIRSF" id="PIRSF005690">
    <property type="entry name" value="GerBA"/>
    <property type="match status" value="1"/>
</dbReference>
<dbReference type="Proteomes" id="UP000241201">
    <property type="component" value="Unassembled WGS sequence"/>
</dbReference>
<dbReference type="EMBL" id="PYLP01000007">
    <property type="protein sequence ID" value="PST40365.1"/>
    <property type="molecule type" value="Genomic_DNA"/>
</dbReference>
<keyword evidence="3" id="KW-1133">Transmembrane helix</keyword>
<dbReference type="GO" id="GO:0009847">
    <property type="term" value="P:spore germination"/>
    <property type="evidence" value="ECO:0007669"/>
    <property type="project" value="InterPro"/>
</dbReference>